<dbReference type="OMA" id="EATNIFT"/>
<dbReference type="Proteomes" id="UP000243459">
    <property type="component" value="Chromosome 1"/>
</dbReference>
<sequence>MKGATDRTRCSVEMEPRTLNREDLHSAREEAKVIVQNNEPIEATNIFTTQDTRLAVNERTRLHEFVGIKESWKCSSTNSEELSINPTKLKEPLSSPF</sequence>
<keyword evidence="3" id="KW-1185">Reference proteome</keyword>
<accession>A0A5P1FRA8</accession>
<dbReference type="AlphaFoldDB" id="A0A5P1FRA8"/>
<feature type="compositionally biased region" description="Polar residues" evidence="1">
    <location>
        <begin position="77"/>
        <end position="86"/>
    </location>
</feature>
<dbReference type="EMBL" id="CM007381">
    <property type="protein sequence ID" value="ONK80612.1"/>
    <property type="molecule type" value="Genomic_DNA"/>
</dbReference>
<dbReference type="PANTHER" id="PTHR34808">
    <property type="entry name" value="EXPRESSED PROTEIN"/>
    <property type="match status" value="1"/>
</dbReference>
<protein>
    <submittedName>
        <fullName evidence="2">Uncharacterized protein</fullName>
    </submittedName>
</protein>
<dbReference type="Gramene" id="ONK80612">
    <property type="protein sequence ID" value="ONK80612"/>
    <property type="gene ID" value="A4U43_C01F19790"/>
</dbReference>
<feature type="region of interest" description="Disordered" evidence="1">
    <location>
        <begin position="77"/>
        <end position="97"/>
    </location>
</feature>
<organism evidence="2 3">
    <name type="scientific">Asparagus officinalis</name>
    <name type="common">Garden asparagus</name>
    <dbReference type="NCBI Taxonomy" id="4686"/>
    <lineage>
        <taxon>Eukaryota</taxon>
        <taxon>Viridiplantae</taxon>
        <taxon>Streptophyta</taxon>
        <taxon>Embryophyta</taxon>
        <taxon>Tracheophyta</taxon>
        <taxon>Spermatophyta</taxon>
        <taxon>Magnoliopsida</taxon>
        <taxon>Liliopsida</taxon>
        <taxon>Asparagales</taxon>
        <taxon>Asparagaceae</taxon>
        <taxon>Asparagoideae</taxon>
        <taxon>Asparagus</taxon>
    </lineage>
</organism>
<name>A0A5P1FRA8_ASPOF</name>
<evidence type="ECO:0000313" key="3">
    <source>
        <dbReference type="Proteomes" id="UP000243459"/>
    </source>
</evidence>
<evidence type="ECO:0000256" key="1">
    <source>
        <dbReference type="SAM" id="MobiDB-lite"/>
    </source>
</evidence>
<gene>
    <name evidence="2" type="ORF">A4U43_C01F19790</name>
</gene>
<reference evidence="3" key="1">
    <citation type="journal article" date="2017" name="Nat. Commun.">
        <title>The asparagus genome sheds light on the origin and evolution of a young Y chromosome.</title>
        <authorList>
            <person name="Harkess A."/>
            <person name="Zhou J."/>
            <person name="Xu C."/>
            <person name="Bowers J.E."/>
            <person name="Van der Hulst R."/>
            <person name="Ayyampalayam S."/>
            <person name="Mercati F."/>
            <person name="Riccardi P."/>
            <person name="McKain M.R."/>
            <person name="Kakrana A."/>
            <person name="Tang H."/>
            <person name="Ray J."/>
            <person name="Groenendijk J."/>
            <person name="Arikit S."/>
            <person name="Mathioni S.M."/>
            <person name="Nakano M."/>
            <person name="Shan H."/>
            <person name="Telgmann-Rauber A."/>
            <person name="Kanno A."/>
            <person name="Yue Z."/>
            <person name="Chen H."/>
            <person name="Li W."/>
            <person name="Chen Y."/>
            <person name="Xu X."/>
            <person name="Zhang Y."/>
            <person name="Luo S."/>
            <person name="Chen H."/>
            <person name="Gao J."/>
            <person name="Mao Z."/>
            <person name="Pires J.C."/>
            <person name="Luo M."/>
            <person name="Kudrna D."/>
            <person name="Wing R.A."/>
            <person name="Meyers B.C."/>
            <person name="Yi K."/>
            <person name="Kong H."/>
            <person name="Lavrijsen P."/>
            <person name="Sunseri F."/>
            <person name="Falavigna A."/>
            <person name="Ye Y."/>
            <person name="Leebens-Mack J.H."/>
            <person name="Chen G."/>
        </authorList>
    </citation>
    <scope>NUCLEOTIDE SEQUENCE [LARGE SCALE GENOMIC DNA]</scope>
    <source>
        <strain evidence="3">cv. DH0086</strain>
    </source>
</reference>
<proteinExistence type="predicted"/>
<dbReference type="PANTHER" id="PTHR34808:SF5">
    <property type="entry name" value="SMP DOMAIN-CONTAINING PROTEIN"/>
    <property type="match status" value="1"/>
</dbReference>
<evidence type="ECO:0000313" key="2">
    <source>
        <dbReference type="EMBL" id="ONK80612.1"/>
    </source>
</evidence>